<keyword evidence="2" id="KW-1185">Reference proteome</keyword>
<keyword evidence="1" id="KW-0378">Hydrolase</keyword>
<sequence length="364" mass="41646">MAPDHHFALPDDEELLKHVVDVHCHPTESPIVPEAVRACAVTVCAMASNPNDQELVKSLALEHPDKVIPCFGYHPWYSHWIAVRPFSSKEDHYRQLFIETDYPNAAILSDFYRLLEFLPEPFPLSELLSELRTNLTSFPNAMLGEVGLDRAMKVRYGSGDQPRKLSSFHVPIEHQISVLEAQLDLAVELERPVSLHSVQSQAVTLELLARMQSKYGQSWRNISIDMHSCGLSAETWKLLSAAHGNIFLSLSTVINSRSPAHRKLIAQCSPDRLLVESDYNDISFSTQRTWDMVNIIAGVKEWRVEKSWNEELEEGVAGAVHILEENWRAFKEGKHEDKNFQTRRKRRLRDFFPRPNKDEDEDSA</sequence>
<dbReference type="EMBL" id="KV419407">
    <property type="protein sequence ID" value="KZS93295.1"/>
    <property type="molecule type" value="Genomic_DNA"/>
</dbReference>
<dbReference type="OrthoDB" id="413993at2759"/>
<accession>A0A164UJS3</accession>
<name>A0A164UJS3_9AGAM</name>
<dbReference type="InterPro" id="IPR032466">
    <property type="entry name" value="Metal_Hydrolase"/>
</dbReference>
<evidence type="ECO:0000313" key="2">
    <source>
        <dbReference type="Proteomes" id="UP000076722"/>
    </source>
</evidence>
<dbReference type="PANTHER" id="PTHR47345">
    <property type="entry name" value="CUT9-INTERACTING PROTEIN SCN1"/>
    <property type="match status" value="1"/>
</dbReference>
<dbReference type="Pfam" id="PF01026">
    <property type="entry name" value="TatD_DNase"/>
    <property type="match status" value="1"/>
</dbReference>
<protein>
    <submittedName>
        <fullName evidence="1">Metallo-dependent hydrolase</fullName>
    </submittedName>
</protein>
<organism evidence="1 2">
    <name type="scientific">Sistotremastrum niveocremeum HHB9708</name>
    <dbReference type="NCBI Taxonomy" id="1314777"/>
    <lineage>
        <taxon>Eukaryota</taxon>
        <taxon>Fungi</taxon>
        <taxon>Dikarya</taxon>
        <taxon>Basidiomycota</taxon>
        <taxon>Agaricomycotina</taxon>
        <taxon>Agaricomycetes</taxon>
        <taxon>Sistotremastrales</taxon>
        <taxon>Sistotremastraceae</taxon>
        <taxon>Sertulicium</taxon>
        <taxon>Sertulicium niveocremeum</taxon>
    </lineage>
</organism>
<dbReference type="GO" id="GO:0016788">
    <property type="term" value="F:hydrolase activity, acting on ester bonds"/>
    <property type="evidence" value="ECO:0007669"/>
    <property type="project" value="InterPro"/>
</dbReference>
<reference evidence="1 2" key="1">
    <citation type="journal article" date="2016" name="Mol. Biol. Evol.">
        <title>Comparative Genomics of Early-Diverging Mushroom-Forming Fungi Provides Insights into the Origins of Lignocellulose Decay Capabilities.</title>
        <authorList>
            <person name="Nagy L.G."/>
            <person name="Riley R."/>
            <person name="Tritt A."/>
            <person name="Adam C."/>
            <person name="Daum C."/>
            <person name="Floudas D."/>
            <person name="Sun H."/>
            <person name="Yadav J.S."/>
            <person name="Pangilinan J."/>
            <person name="Larsson K.H."/>
            <person name="Matsuura K."/>
            <person name="Barry K."/>
            <person name="Labutti K."/>
            <person name="Kuo R."/>
            <person name="Ohm R.A."/>
            <person name="Bhattacharya S.S."/>
            <person name="Shirouzu T."/>
            <person name="Yoshinaga Y."/>
            <person name="Martin F.M."/>
            <person name="Grigoriev I.V."/>
            <person name="Hibbett D.S."/>
        </authorList>
    </citation>
    <scope>NUCLEOTIDE SEQUENCE [LARGE SCALE GENOMIC DNA]</scope>
    <source>
        <strain evidence="1 2">HHB9708</strain>
    </source>
</reference>
<dbReference type="Proteomes" id="UP000076722">
    <property type="component" value="Unassembled WGS sequence"/>
</dbReference>
<dbReference type="SUPFAM" id="SSF51556">
    <property type="entry name" value="Metallo-dependent hydrolases"/>
    <property type="match status" value="1"/>
</dbReference>
<dbReference type="AlphaFoldDB" id="A0A164UJS3"/>
<proteinExistence type="predicted"/>
<dbReference type="Gene3D" id="3.20.20.140">
    <property type="entry name" value="Metal-dependent hydrolases"/>
    <property type="match status" value="1"/>
</dbReference>
<dbReference type="InterPro" id="IPR001130">
    <property type="entry name" value="TatD-like"/>
</dbReference>
<dbReference type="PANTHER" id="PTHR47345:SF1">
    <property type="entry name" value="CUT9-INTERACTING PROTEIN SCN1"/>
    <property type="match status" value="1"/>
</dbReference>
<evidence type="ECO:0000313" key="1">
    <source>
        <dbReference type="EMBL" id="KZS93295.1"/>
    </source>
</evidence>
<dbReference type="InterPro" id="IPR053044">
    <property type="entry name" value="Metallo-hydrolase/TatD-type"/>
</dbReference>
<dbReference type="STRING" id="1314777.A0A164UJS3"/>
<gene>
    <name evidence="1" type="ORF">SISNIDRAFT_454440</name>
</gene>